<keyword evidence="4 5" id="KW-0472">Membrane</keyword>
<feature type="transmembrane region" description="Helical" evidence="5">
    <location>
        <begin position="103"/>
        <end position="120"/>
    </location>
</feature>
<evidence type="ECO:0000256" key="1">
    <source>
        <dbReference type="ARBA" id="ARBA00004141"/>
    </source>
</evidence>
<feature type="transmembrane region" description="Helical" evidence="5">
    <location>
        <begin position="280"/>
        <end position="301"/>
    </location>
</feature>
<feature type="transmembrane region" description="Helical" evidence="5">
    <location>
        <begin position="468"/>
        <end position="485"/>
    </location>
</feature>
<evidence type="ECO:0000313" key="8">
    <source>
        <dbReference type="Proteomes" id="UP001282284"/>
    </source>
</evidence>
<feature type="transmembrane region" description="Helical" evidence="5">
    <location>
        <begin position="235"/>
        <end position="268"/>
    </location>
</feature>
<dbReference type="RefSeq" id="WP_317944786.1">
    <property type="nucleotide sequence ID" value="NZ_JAUBDI010000012.1"/>
</dbReference>
<feature type="transmembrane region" description="Helical" evidence="5">
    <location>
        <begin position="210"/>
        <end position="228"/>
    </location>
</feature>
<evidence type="ECO:0000259" key="6">
    <source>
        <dbReference type="Pfam" id="PF04932"/>
    </source>
</evidence>
<organism evidence="7 8">
    <name type="scientific">Sporosarcina saromensis</name>
    <dbReference type="NCBI Taxonomy" id="359365"/>
    <lineage>
        <taxon>Bacteria</taxon>
        <taxon>Bacillati</taxon>
        <taxon>Bacillota</taxon>
        <taxon>Bacilli</taxon>
        <taxon>Bacillales</taxon>
        <taxon>Caryophanaceae</taxon>
        <taxon>Sporosarcina</taxon>
    </lineage>
</organism>
<dbReference type="InterPro" id="IPR007016">
    <property type="entry name" value="O-antigen_ligase-rel_domated"/>
</dbReference>
<feature type="transmembrane region" description="Helical" evidence="5">
    <location>
        <begin position="63"/>
        <end position="82"/>
    </location>
</feature>
<feature type="transmembrane region" description="Helical" evidence="5">
    <location>
        <begin position="155"/>
        <end position="173"/>
    </location>
</feature>
<dbReference type="Proteomes" id="UP001282284">
    <property type="component" value="Unassembled WGS sequence"/>
</dbReference>
<feature type="transmembrane region" description="Helical" evidence="5">
    <location>
        <begin position="364"/>
        <end position="383"/>
    </location>
</feature>
<dbReference type="Pfam" id="PF04932">
    <property type="entry name" value="Wzy_C"/>
    <property type="match status" value="1"/>
</dbReference>
<feature type="transmembrane region" description="Helical" evidence="5">
    <location>
        <begin position="441"/>
        <end position="462"/>
    </location>
</feature>
<keyword evidence="7" id="KW-0436">Ligase</keyword>
<evidence type="ECO:0000313" key="7">
    <source>
        <dbReference type="EMBL" id="MDW0114036.1"/>
    </source>
</evidence>
<name>A0ABU4GAL2_9BACL</name>
<dbReference type="PANTHER" id="PTHR37422:SF17">
    <property type="entry name" value="O-ANTIGEN LIGASE"/>
    <property type="match status" value="1"/>
</dbReference>
<feature type="transmembrane region" description="Helical" evidence="5">
    <location>
        <begin position="403"/>
        <end position="429"/>
    </location>
</feature>
<dbReference type="GO" id="GO:0016874">
    <property type="term" value="F:ligase activity"/>
    <property type="evidence" value="ECO:0007669"/>
    <property type="project" value="UniProtKB-KW"/>
</dbReference>
<keyword evidence="2 5" id="KW-0812">Transmembrane</keyword>
<protein>
    <submittedName>
        <fullName evidence="7">O-antigen ligase family protein</fullName>
    </submittedName>
</protein>
<evidence type="ECO:0000256" key="5">
    <source>
        <dbReference type="SAM" id="Phobius"/>
    </source>
</evidence>
<proteinExistence type="predicted"/>
<gene>
    <name evidence="7" type="ORF">QT711_12640</name>
</gene>
<dbReference type="EMBL" id="JAUBDI010000012">
    <property type="protein sequence ID" value="MDW0114036.1"/>
    <property type="molecule type" value="Genomic_DNA"/>
</dbReference>
<feature type="domain" description="O-antigen ligase-related" evidence="6">
    <location>
        <begin position="241"/>
        <end position="418"/>
    </location>
</feature>
<evidence type="ECO:0000256" key="4">
    <source>
        <dbReference type="ARBA" id="ARBA00023136"/>
    </source>
</evidence>
<keyword evidence="8" id="KW-1185">Reference proteome</keyword>
<evidence type="ECO:0000256" key="2">
    <source>
        <dbReference type="ARBA" id="ARBA00022692"/>
    </source>
</evidence>
<feature type="transmembrane region" description="Helical" evidence="5">
    <location>
        <begin position="12"/>
        <end position="43"/>
    </location>
</feature>
<comment type="caution">
    <text evidence="7">The sequence shown here is derived from an EMBL/GenBank/DDBJ whole genome shotgun (WGS) entry which is preliminary data.</text>
</comment>
<accession>A0ABU4GAL2</accession>
<feature type="transmembrane region" description="Helical" evidence="5">
    <location>
        <begin position="126"/>
        <end position="143"/>
    </location>
</feature>
<evidence type="ECO:0000256" key="3">
    <source>
        <dbReference type="ARBA" id="ARBA00022989"/>
    </source>
</evidence>
<reference evidence="7 8" key="1">
    <citation type="submission" date="2023-06" db="EMBL/GenBank/DDBJ databases">
        <title>Sporosarcina sp. nov., isolated from Korean traditional fermented seafood 'Jeotgal'.</title>
        <authorList>
            <person name="Yang A.I."/>
            <person name="Shin N.-R."/>
        </authorList>
    </citation>
    <scope>NUCLEOTIDE SEQUENCE [LARGE SCALE GENOMIC DNA]</scope>
    <source>
        <strain evidence="7 8">KCTC13119</strain>
    </source>
</reference>
<keyword evidence="3 5" id="KW-1133">Transmembrane helix</keyword>
<sequence length="490" mass="55237">MNLLKNDFAWLFITLAMVAFGLIVNITTIGLIIVVFLAVLTFFRKDLGLYMLLVYIPIRPFLTALNPGFKLIGDLIIFALIAKTIYENRKNLKTLVHFEKLEVAYMSFLVIGSVSALINGVSLNAIIFQLRTYVLFFLIYYVVKRMEISVKQLKKGAMITFCTAIILSLQGFVEKISDKTMLMPTEWQNWTLSPTNHVRVYGLLKGPNEFGLYLIIAFFISLFLMKVVPKSKRWIIFAGSSIIAAAFLLTYSRGSLIALVIFALIYLVVYRSLNGLKKVIGIAATSVIIYFAITYASDLYINTVINNPETDLEQSIDDEGKKNNETNSTGINRYKEAFTGDTIQLSSETGRIYYVKKSIEVFKAYPIIGAGFGTFGGAATLAYSSPIYDHFSIKTNFYSDNQYILVLAETGIVGVITLAVFVISLLLLTIQYIKRYKKSPIPIFLLYFLTTLVVGAAFYNILENDTFMLYYFLLLAIAYGNKHLLDKGFE</sequence>
<comment type="subcellular location">
    <subcellularLocation>
        <location evidence="1">Membrane</location>
        <topology evidence="1">Multi-pass membrane protein</topology>
    </subcellularLocation>
</comment>
<dbReference type="InterPro" id="IPR051533">
    <property type="entry name" value="WaaL-like"/>
</dbReference>
<dbReference type="PANTHER" id="PTHR37422">
    <property type="entry name" value="TEICHURONIC ACID BIOSYNTHESIS PROTEIN TUAE"/>
    <property type="match status" value="1"/>
</dbReference>